<dbReference type="AlphaFoldDB" id="A0A4Q1HSD7"/>
<dbReference type="OrthoDB" id="9804391at2"/>
<evidence type="ECO:0000256" key="2">
    <source>
        <dbReference type="ARBA" id="ARBA00009433"/>
    </source>
</evidence>
<reference evidence="6 7" key="1">
    <citation type="journal article" date="2017" name="Int. J. Syst. Evol. Microbiol.">
        <title>Achromobacter aloeverae sp. nov., isolated from the root of Aloe vera (L.) Burm.f.</title>
        <authorList>
            <person name="Kuncharoen N."/>
            <person name="Muramatsu Y."/>
            <person name="Shibata C."/>
            <person name="Kamakura Y."/>
            <person name="Nakagawa Y."/>
            <person name="Tanasupawat S."/>
        </authorList>
    </citation>
    <scope>NUCLEOTIDE SEQUENCE [LARGE SCALE GENOMIC DNA]</scope>
    <source>
        <strain evidence="6 7">AVA-1</strain>
    </source>
</reference>
<dbReference type="GO" id="GO:0022904">
    <property type="term" value="P:respiratory electron transport chain"/>
    <property type="evidence" value="ECO:0007669"/>
    <property type="project" value="TreeGrafter"/>
</dbReference>
<comment type="caution">
    <text evidence="6">The sequence shown here is derived from an EMBL/GenBank/DDBJ whole genome shotgun (WGS) entry which is preliminary data.</text>
</comment>
<evidence type="ECO:0000256" key="4">
    <source>
        <dbReference type="ARBA" id="ARBA00034078"/>
    </source>
</evidence>
<dbReference type="EC" id="1.3.5.1" evidence="3"/>
<dbReference type="GO" id="GO:0008177">
    <property type="term" value="F:succinate dehydrogenase (quinone) activity"/>
    <property type="evidence" value="ECO:0007669"/>
    <property type="project" value="UniProtKB-EC"/>
</dbReference>
<comment type="cofactor">
    <cofactor evidence="4">
        <name>[2Fe-2S] cluster</name>
        <dbReference type="ChEBI" id="CHEBI:190135"/>
    </cofactor>
</comment>
<dbReference type="InterPro" id="IPR050573">
    <property type="entry name" value="SDH/FRD_Iron-Sulfur"/>
</dbReference>
<dbReference type="GO" id="GO:0009055">
    <property type="term" value="F:electron transfer activity"/>
    <property type="evidence" value="ECO:0007669"/>
    <property type="project" value="InterPro"/>
</dbReference>
<gene>
    <name evidence="6" type="ORF">C7R54_00155</name>
</gene>
<organism evidence="6 7">
    <name type="scientific">Achromobacter aloeverae</name>
    <dbReference type="NCBI Taxonomy" id="1750518"/>
    <lineage>
        <taxon>Bacteria</taxon>
        <taxon>Pseudomonadati</taxon>
        <taxon>Pseudomonadota</taxon>
        <taxon>Betaproteobacteria</taxon>
        <taxon>Burkholderiales</taxon>
        <taxon>Alcaligenaceae</taxon>
        <taxon>Achromobacter</taxon>
    </lineage>
</organism>
<proteinExistence type="inferred from homology"/>
<dbReference type="Gene3D" id="3.10.20.30">
    <property type="match status" value="1"/>
</dbReference>
<name>A0A4Q1HSD7_9BURK</name>
<protein>
    <recommendedName>
        <fullName evidence="3">succinate dehydrogenase</fullName>
        <ecNumber evidence="3">1.3.5.1</ecNumber>
    </recommendedName>
</protein>
<dbReference type="Pfam" id="PF13085">
    <property type="entry name" value="Fer2_3"/>
    <property type="match status" value="1"/>
</dbReference>
<dbReference type="InterPro" id="IPR012675">
    <property type="entry name" value="Beta-grasp_dom_sf"/>
</dbReference>
<dbReference type="InterPro" id="IPR036010">
    <property type="entry name" value="2Fe-2S_ferredoxin-like_sf"/>
</dbReference>
<dbReference type="EMBL" id="PYAL01000001">
    <property type="protein sequence ID" value="RXN93413.1"/>
    <property type="molecule type" value="Genomic_DNA"/>
</dbReference>
<sequence>MNNAPSEARDGATITLRVQRGVPQQAHAVQTYTVPAEAAASLLDGLRWVRTHVDDTLAFRYACINANACKECMMRLDGKTVYACTARLEPGHDYAVAPLPNKPLVRDLMTAIAPSKERLFGGEEDDER</sequence>
<evidence type="ECO:0000256" key="1">
    <source>
        <dbReference type="ARBA" id="ARBA00001927"/>
    </source>
</evidence>
<dbReference type="GO" id="GO:0009060">
    <property type="term" value="P:aerobic respiration"/>
    <property type="evidence" value="ECO:0007669"/>
    <property type="project" value="TreeGrafter"/>
</dbReference>
<evidence type="ECO:0000259" key="5">
    <source>
        <dbReference type="Pfam" id="PF13085"/>
    </source>
</evidence>
<evidence type="ECO:0000313" key="6">
    <source>
        <dbReference type="EMBL" id="RXN93413.1"/>
    </source>
</evidence>
<feature type="domain" description="Succinate dehydogenase/fumarate reductase N-terminal" evidence="5">
    <location>
        <begin position="16"/>
        <end position="110"/>
    </location>
</feature>
<dbReference type="PANTHER" id="PTHR11921:SF29">
    <property type="entry name" value="SUCCINATE DEHYDROGENASE [UBIQUINONE] IRON-SULFUR SUBUNIT, MITOCHONDRIAL"/>
    <property type="match status" value="1"/>
</dbReference>
<accession>A0A4Q1HSD7</accession>
<dbReference type="InterPro" id="IPR025192">
    <property type="entry name" value="Succ_DH/fum_Rdtase_N"/>
</dbReference>
<dbReference type="PANTHER" id="PTHR11921">
    <property type="entry name" value="SUCCINATE DEHYDROGENASE IRON-SULFUR PROTEIN"/>
    <property type="match status" value="1"/>
</dbReference>
<comment type="cofactor">
    <cofactor evidence="1">
        <name>[3Fe-4S] cluster</name>
        <dbReference type="ChEBI" id="CHEBI:21137"/>
    </cofactor>
</comment>
<evidence type="ECO:0000313" key="7">
    <source>
        <dbReference type="Proteomes" id="UP000290849"/>
    </source>
</evidence>
<comment type="similarity">
    <text evidence="2">Belongs to the succinate dehydrogenase/fumarate reductase iron-sulfur protein family.</text>
</comment>
<evidence type="ECO:0000256" key="3">
    <source>
        <dbReference type="ARBA" id="ARBA00012792"/>
    </source>
</evidence>
<keyword evidence="7" id="KW-1185">Reference proteome</keyword>
<dbReference type="Proteomes" id="UP000290849">
    <property type="component" value="Unassembled WGS sequence"/>
</dbReference>
<dbReference type="SUPFAM" id="SSF54292">
    <property type="entry name" value="2Fe-2S ferredoxin-like"/>
    <property type="match status" value="1"/>
</dbReference>
<dbReference type="GO" id="GO:0051536">
    <property type="term" value="F:iron-sulfur cluster binding"/>
    <property type="evidence" value="ECO:0007669"/>
    <property type="project" value="InterPro"/>
</dbReference>